<organism evidence="1 2">
    <name type="scientific">Peteryoungia aggregata LMG 23059</name>
    <dbReference type="NCBI Taxonomy" id="1368425"/>
    <lineage>
        <taxon>Bacteria</taxon>
        <taxon>Pseudomonadati</taxon>
        <taxon>Pseudomonadota</taxon>
        <taxon>Alphaproteobacteria</taxon>
        <taxon>Hyphomicrobiales</taxon>
        <taxon>Rhizobiaceae</taxon>
        <taxon>Peteryoungia</taxon>
    </lineage>
</organism>
<comment type="caution">
    <text evidence="1">The sequence shown here is derived from an EMBL/GenBank/DDBJ whole genome shotgun (WGS) entry which is preliminary data.</text>
</comment>
<dbReference type="EMBL" id="JAUSUW010000010">
    <property type="protein sequence ID" value="MDQ0422379.1"/>
    <property type="molecule type" value="Genomic_DNA"/>
</dbReference>
<evidence type="ECO:0000313" key="2">
    <source>
        <dbReference type="Proteomes" id="UP001238496"/>
    </source>
</evidence>
<proteinExistence type="predicted"/>
<protein>
    <submittedName>
        <fullName evidence="1">Uncharacterized protein</fullName>
    </submittedName>
</protein>
<keyword evidence="2" id="KW-1185">Reference proteome</keyword>
<evidence type="ECO:0000313" key="1">
    <source>
        <dbReference type="EMBL" id="MDQ0422379.1"/>
    </source>
</evidence>
<gene>
    <name evidence="1" type="ORF">J2045_003427</name>
</gene>
<dbReference type="Proteomes" id="UP001238496">
    <property type="component" value="Unassembled WGS sequence"/>
</dbReference>
<sequence length="82" mass="8974">MNIAAWTEFKPCECGDEGCNKQTTYLMQNGVQLGVVAFYGNAYYSMTQITRLGPSLSLEAAKAKVENLAAYEAYTYPTMGNA</sequence>
<name>A0ABU0GBQ4_9HYPH</name>
<reference evidence="1 2" key="1">
    <citation type="submission" date="2023-07" db="EMBL/GenBank/DDBJ databases">
        <title>Genomic Encyclopedia of Type Strains, Phase IV (KMG-IV): sequencing the most valuable type-strain genomes for metagenomic binning, comparative biology and taxonomic classification.</title>
        <authorList>
            <person name="Goeker M."/>
        </authorList>
    </citation>
    <scope>NUCLEOTIDE SEQUENCE [LARGE SCALE GENOMIC DNA]</scope>
    <source>
        <strain evidence="1 2">DSM 1111</strain>
    </source>
</reference>
<accession>A0ABU0GBQ4</accession>
<dbReference type="RefSeq" id="WP_307374870.1">
    <property type="nucleotide sequence ID" value="NZ_JAUSUW010000010.1"/>
</dbReference>